<comment type="caution">
    <text evidence="1">The sequence shown here is derived from an EMBL/GenBank/DDBJ whole genome shotgun (WGS) entry which is preliminary data.</text>
</comment>
<protein>
    <submittedName>
        <fullName evidence="1">17704_t:CDS:1</fullName>
    </submittedName>
</protein>
<dbReference type="EMBL" id="CAJVQC010006755">
    <property type="protein sequence ID" value="CAG8570801.1"/>
    <property type="molecule type" value="Genomic_DNA"/>
</dbReference>
<name>A0ACA9M7B4_9GLOM</name>
<reference evidence="1" key="1">
    <citation type="submission" date="2021-06" db="EMBL/GenBank/DDBJ databases">
        <authorList>
            <person name="Kallberg Y."/>
            <person name="Tangrot J."/>
            <person name="Rosling A."/>
        </authorList>
    </citation>
    <scope>NUCLEOTIDE SEQUENCE</scope>
    <source>
        <strain evidence="1">MA461A</strain>
    </source>
</reference>
<accession>A0ACA9M7B4</accession>
<organism evidence="1 2">
    <name type="scientific">Racocetra persica</name>
    <dbReference type="NCBI Taxonomy" id="160502"/>
    <lineage>
        <taxon>Eukaryota</taxon>
        <taxon>Fungi</taxon>
        <taxon>Fungi incertae sedis</taxon>
        <taxon>Mucoromycota</taxon>
        <taxon>Glomeromycotina</taxon>
        <taxon>Glomeromycetes</taxon>
        <taxon>Diversisporales</taxon>
        <taxon>Gigasporaceae</taxon>
        <taxon>Racocetra</taxon>
    </lineage>
</organism>
<gene>
    <name evidence="1" type="ORF">RPERSI_LOCUS4745</name>
</gene>
<feature type="non-terminal residue" evidence="1">
    <location>
        <position position="64"/>
    </location>
</feature>
<keyword evidence="2" id="KW-1185">Reference proteome</keyword>
<proteinExistence type="predicted"/>
<evidence type="ECO:0000313" key="1">
    <source>
        <dbReference type="EMBL" id="CAG8570801.1"/>
    </source>
</evidence>
<dbReference type="Proteomes" id="UP000789920">
    <property type="component" value="Unassembled WGS sequence"/>
</dbReference>
<evidence type="ECO:0000313" key="2">
    <source>
        <dbReference type="Proteomes" id="UP000789920"/>
    </source>
</evidence>
<sequence length="64" mass="7134">MNLKMSSHLSSTMMVLNSILDKTYSYSPIVIFGEIFENSNVCLGFIVSHLGNSCENKSESPFIK</sequence>